<protein>
    <submittedName>
        <fullName evidence="3">Uncharacterized protein</fullName>
    </submittedName>
</protein>
<organism evidence="2 3">
    <name type="scientific">Ditylenchus dipsaci</name>
    <dbReference type="NCBI Taxonomy" id="166011"/>
    <lineage>
        <taxon>Eukaryota</taxon>
        <taxon>Metazoa</taxon>
        <taxon>Ecdysozoa</taxon>
        <taxon>Nematoda</taxon>
        <taxon>Chromadorea</taxon>
        <taxon>Rhabditida</taxon>
        <taxon>Tylenchina</taxon>
        <taxon>Tylenchomorpha</taxon>
        <taxon>Sphaerularioidea</taxon>
        <taxon>Anguinidae</taxon>
        <taxon>Anguininae</taxon>
        <taxon>Ditylenchus</taxon>
    </lineage>
</organism>
<name>A0A915ELQ1_9BILA</name>
<feature type="compositionally biased region" description="Polar residues" evidence="1">
    <location>
        <begin position="66"/>
        <end position="88"/>
    </location>
</feature>
<keyword evidence="2" id="KW-1185">Reference proteome</keyword>
<evidence type="ECO:0000313" key="3">
    <source>
        <dbReference type="WBParaSite" id="jg7223"/>
    </source>
</evidence>
<dbReference type="WBParaSite" id="jg7223">
    <property type="protein sequence ID" value="jg7223"/>
    <property type="gene ID" value="jg7223"/>
</dbReference>
<accession>A0A915ELQ1</accession>
<sequence length="135" mass="14977">MALHHQYIWSVSQSSAVLGMWAEGNKKGEFNHPFNPIYSEKNSSFKNVERPLDGPTQVEDVDETQHQFSPSSSTNGDPYEDNNSNERTGSLDLGPDTFSPSPIQSADIEIASDRLSDTASKVNGVCRKTIFRKEV</sequence>
<proteinExistence type="predicted"/>
<dbReference type="AlphaFoldDB" id="A0A915ELQ1"/>
<evidence type="ECO:0000313" key="2">
    <source>
        <dbReference type="Proteomes" id="UP000887574"/>
    </source>
</evidence>
<evidence type="ECO:0000256" key="1">
    <source>
        <dbReference type="SAM" id="MobiDB-lite"/>
    </source>
</evidence>
<feature type="region of interest" description="Disordered" evidence="1">
    <location>
        <begin position="29"/>
        <end position="105"/>
    </location>
</feature>
<reference evidence="3" key="1">
    <citation type="submission" date="2022-11" db="UniProtKB">
        <authorList>
            <consortium name="WormBaseParasite"/>
        </authorList>
    </citation>
    <scope>IDENTIFICATION</scope>
</reference>
<dbReference type="Proteomes" id="UP000887574">
    <property type="component" value="Unplaced"/>
</dbReference>